<dbReference type="InterPro" id="IPR051495">
    <property type="entry name" value="Epithelial_Barrier/Signaling"/>
</dbReference>
<dbReference type="PROSITE" id="PS50856">
    <property type="entry name" value="AMOP"/>
    <property type="match status" value="1"/>
</dbReference>
<dbReference type="EMBL" id="CAJOBC010002678">
    <property type="protein sequence ID" value="CAF3745543.1"/>
    <property type="molecule type" value="Genomic_DNA"/>
</dbReference>
<name>A0A814ER10_9BILA</name>
<dbReference type="SMART" id="SM00723">
    <property type="entry name" value="AMOP"/>
    <property type="match status" value="1"/>
</dbReference>
<comment type="subcellular location">
    <subcellularLocation>
        <location evidence="1">Membrane</location>
    </subcellularLocation>
</comment>
<reference evidence="7" key="1">
    <citation type="submission" date="2021-02" db="EMBL/GenBank/DDBJ databases">
        <authorList>
            <person name="Nowell W R."/>
        </authorList>
    </citation>
    <scope>NUCLEOTIDE SEQUENCE</scope>
</reference>
<keyword evidence="4 5" id="KW-0472">Membrane</keyword>
<organism evidence="7 9">
    <name type="scientific">Didymodactylos carnosus</name>
    <dbReference type="NCBI Taxonomy" id="1234261"/>
    <lineage>
        <taxon>Eukaryota</taxon>
        <taxon>Metazoa</taxon>
        <taxon>Spiralia</taxon>
        <taxon>Gnathifera</taxon>
        <taxon>Rotifera</taxon>
        <taxon>Eurotatoria</taxon>
        <taxon>Bdelloidea</taxon>
        <taxon>Philodinida</taxon>
        <taxon>Philodinidae</taxon>
        <taxon>Didymodactylos</taxon>
    </lineage>
</organism>
<evidence type="ECO:0000256" key="2">
    <source>
        <dbReference type="ARBA" id="ARBA00022692"/>
    </source>
</evidence>
<dbReference type="InterPro" id="IPR005533">
    <property type="entry name" value="AMOP_dom"/>
</dbReference>
<dbReference type="Proteomes" id="UP000663829">
    <property type="component" value="Unassembled WGS sequence"/>
</dbReference>
<dbReference type="PANTHER" id="PTHR13802">
    <property type="entry name" value="MUCIN 4-RELATED"/>
    <property type="match status" value="1"/>
</dbReference>
<evidence type="ECO:0000256" key="1">
    <source>
        <dbReference type="ARBA" id="ARBA00004370"/>
    </source>
</evidence>
<sequence length="234" mass="26537">MKSAIKFTENRTTFQYFIFQNKNKTTTDGMTGLNSLFVVVLLALLACVHTNVLLEQLPTAADEEVSDADLFKLFGNNRKLSDCTDWHKKEPDPSALLMQVRKSPCRCPPSFPKSFHDGTDEWTTDPGCDASKQPNTCSYHIGAHGCYRHTYTSKGPGTQACYDKNGDWIADPRKGAGTLDRYNAVNQNLFHLLNHYNHDVVPWNNCCDDASLPENICDLYYEKRPPGECQHYRF</sequence>
<evidence type="ECO:0000256" key="3">
    <source>
        <dbReference type="ARBA" id="ARBA00022989"/>
    </source>
</evidence>
<dbReference type="AlphaFoldDB" id="A0A814ER10"/>
<evidence type="ECO:0000313" key="8">
    <source>
        <dbReference type="EMBL" id="CAF3745543.1"/>
    </source>
</evidence>
<dbReference type="GO" id="GO:0016020">
    <property type="term" value="C:membrane"/>
    <property type="evidence" value="ECO:0007669"/>
    <property type="project" value="UniProtKB-SubCell"/>
</dbReference>
<evidence type="ECO:0000259" key="6">
    <source>
        <dbReference type="PROSITE" id="PS50856"/>
    </source>
</evidence>
<dbReference type="EMBL" id="CAJNOQ010002678">
    <property type="protein sequence ID" value="CAF0972560.1"/>
    <property type="molecule type" value="Genomic_DNA"/>
</dbReference>
<accession>A0A814ER10</accession>
<evidence type="ECO:0000313" key="7">
    <source>
        <dbReference type="EMBL" id="CAF0972560.1"/>
    </source>
</evidence>
<proteinExistence type="predicted"/>
<evidence type="ECO:0000256" key="4">
    <source>
        <dbReference type="ARBA" id="ARBA00023136"/>
    </source>
</evidence>
<keyword evidence="2 5" id="KW-0812">Transmembrane</keyword>
<dbReference type="Pfam" id="PF03782">
    <property type="entry name" value="AMOP"/>
    <property type="match status" value="1"/>
</dbReference>
<dbReference type="PANTHER" id="PTHR13802:SF52">
    <property type="entry name" value="MUCIN-4"/>
    <property type="match status" value="1"/>
</dbReference>
<protein>
    <recommendedName>
        <fullName evidence="6">AMOP domain-containing protein</fullName>
    </recommendedName>
</protein>
<dbReference type="OrthoDB" id="9972657at2759"/>
<feature type="domain" description="AMOP" evidence="6">
    <location>
        <begin position="75"/>
        <end position="224"/>
    </location>
</feature>
<dbReference type="Proteomes" id="UP000681722">
    <property type="component" value="Unassembled WGS sequence"/>
</dbReference>
<evidence type="ECO:0000313" key="9">
    <source>
        <dbReference type="Proteomes" id="UP000663829"/>
    </source>
</evidence>
<keyword evidence="9" id="KW-1185">Reference proteome</keyword>
<gene>
    <name evidence="7" type="ORF">GPM918_LOCUS12317</name>
    <name evidence="8" type="ORF">SRO942_LOCUS12318</name>
</gene>
<comment type="caution">
    <text evidence="7">The sequence shown here is derived from an EMBL/GenBank/DDBJ whole genome shotgun (WGS) entry which is preliminary data.</text>
</comment>
<keyword evidence="3 5" id="KW-1133">Transmembrane helix</keyword>
<evidence type="ECO:0000256" key="5">
    <source>
        <dbReference type="SAM" id="Phobius"/>
    </source>
</evidence>
<feature type="transmembrane region" description="Helical" evidence="5">
    <location>
        <begin position="33"/>
        <end position="54"/>
    </location>
</feature>